<dbReference type="Pfam" id="PF00698">
    <property type="entry name" value="Acyl_transf_1"/>
    <property type="match status" value="1"/>
</dbReference>
<dbReference type="PROSITE" id="PS50075">
    <property type="entry name" value="CARRIER"/>
    <property type="match status" value="1"/>
</dbReference>
<dbReference type="SMART" id="SM00823">
    <property type="entry name" value="PKS_PP"/>
    <property type="match status" value="1"/>
</dbReference>
<evidence type="ECO:0000256" key="7">
    <source>
        <dbReference type="ARBA" id="ARBA00023268"/>
    </source>
</evidence>
<dbReference type="CDD" id="cd05235">
    <property type="entry name" value="SDR_e1"/>
    <property type="match status" value="1"/>
</dbReference>
<dbReference type="InterPro" id="IPR042104">
    <property type="entry name" value="PKS_dehydratase_sf"/>
</dbReference>
<accession>A0ABZ1KX90</accession>
<dbReference type="Pfam" id="PF02801">
    <property type="entry name" value="Ketoacyl-synt_C"/>
    <property type="match status" value="1"/>
</dbReference>
<dbReference type="SMART" id="SM00826">
    <property type="entry name" value="PKS_DH"/>
    <property type="match status" value="1"/>
</dbReference>
<dbReference type="Pfam" id="PF08990">
    <property type="entry name" value="Docking"/>
    <property type="match status" value="1"/>
</dbReference>
<feature type="domain" description="Ketosynthase family 3 (KS3)" evidence="12">
    <location>
        <begin position="36"/>
        <end position="462"/>
    </location>
</feature>
<evidence type="ECO:0000256" key="3">
    <source>
        <dbReference type="ARBA" id="ARBA00022450"/>
    </source>
</evidence>
<dbReference type="Pfam" id="PF00109">
    <property type="entry name" value="ketoacyl-synt"/>
    <property type="match status" value="1"/>
</dbReference>
<dbReference type="SMART" id="SM00822">
    <property type="entry name" value="PKS_KR"/>
    <property type="match status" value="1"/>
</dbReference>
<dbReference type="PANTHER" id="PTHR43775">
    <property type="entry name" value="FATTY ACID SYNTHASE"/>
    <property type="match status" value="1"/>
</dbReference>
<dbReference type="SUPFAM" id="SSF52151">
    <property type="entry name" value="FabD/lysophospholipase-like"/>
    <property type="match status" value="1"/>
</dbReference>
<name>A0ABZ1KX90_STRAH</name>
<dbReference type="Pfam" id="PF00550">
    <property type="entry name" value="PP-binding"/>
    <property type="match status" value="1"/>
</dbReference>
<keyword evidence="4" id="KW-0597">Phosphoprotein</keyword>
<dbReference type="Gene3D" id="3.40.50.720">
    <property type="entry name" value="NAD(P)-binding Rossmann-like Domain"/>
    <property type="match status" value="2"/>
</dbReference>
<dbReference type="InterPro" id="IPR001227">
    <property type="entry name" value="Ac_transferase_dom_sf"/>
</dbReference>
<dbReference type="InterPro" id="IPR049551">
    <property type="entry name" value="PKS_DH_C"/>
</dbReference>
<dbReference type="InterPro" id="IPR050091">
    <property type="entry name" value="PKS_NRPS_Biosynth_Enz"/>
</dbReference>
<evidence type="ECO:0000256" key="2">
    <source>
        <dbReference type="ARBA" id="ARBA00004792"/>
    </source>
</evidence>
<dbReference type="Pfam" id="PF14765">
    <property type="entry name" value="PS-DH"/>
    <property type="match status" value="1"/>
</dbReference>
<evidence type="ECO:0000256" key="6">
    <source>
        <dbReference type="ARBA" id="ARBA00023194"/>
    </source>
</evidence>
<evidence type="ECO:0000313" key="15">
    <source>
        <dbReference type="Proteomes" id="UP001622557"/>
    </source>
</evidence>
<dbReference type="SUPFAM" id="SSF51735">
    <property type="entry name" value="NAD(P)-binding Rossmann-fold domains"/>
    <property type="match status" value="3"/>
</dbReference>
<feature type="region of interest" description="N-terminal hotdog fold" evidence="9">
    <location>
        <begin position="943"/>
        <end position="1064"/>
    </location>
</feature>
<feature type="active site" description="Proton donor; for dehydratase activity" evidence="9">
    <location>
        <position position="1137"/>
    </location>
</feature>
<dbReference type="InterPro" id="IPR057326">
    <property type="entry name" value="KR_dom"/>
</dbReference>
<dbReference type="Pfam" id="PF21089">
    <property type="entry name" value="PKS_DH_N"/>
    <property type="match status" value="1"/>
</dbReference>
<dbReference type="InterPro" id="IPR020807">
    <property type="entry name" value="PKS_DH"/>
</dbReference>
<evidence type="ECO:0000256" key="1">
    <source>
        <dbReference type="ARBA" id="ARBA00001957"/>
    </source>
</evidence>
<dbReference type="Gene3D" id="3.30.70.3290">
    <property type="match status" value="1"/>
</dbReference>
<evidence type="ECO:0000313" key="14">
    <source>
        <dbReference type="EMBL" id="WTQ84740.1"/>
    </source>
</evidence>
<evidence type="ECO:0000256" key="4">
    <source>
        <dbReference type="ARBA" id="ARBA00022553"/>
    </source>
</evidence>
<comment type="cofactor">
    <cofactor evidence="1">
        <name>pantetheine 4'-phosphate</name>
        <dbReference type="ChEBI" id="CHEBI:47942"/>
    </cofactor>
</comment>
<dbReference type="InterPro" id="IPR036736">
    <property type="entry name" value="ACP-like_sf"/>
</dbReference>
<comment type="pathway">
    <text evidence="2">Antibiotic biosynthesis.</text>
</comment>
<dbReference type="Pfam" id="PF22953">
    <property type="entry name" value="SpnB_Rossmann"/>
    <property type="match status" value="1"/>
</dbReference>
<keyword evidence="8" id="KW-0012">Acyltransferase</keyword>
<dbReference type="EMBL" id="CP108164">
    <property type="protein sequence ID" value="WTQ84740.1"/>
    <property type="molecule type" value="Genomic_DNA"/>
</dbReference>
<dbReference type="InterPro" id="IPR049552">
    <property type="entry name" value="PKS_DH_N"/>
</dbReference>
<dbReference type="Pfam" id="PF07993">
    <property type="entry name" value="NAD_binding_4"/>
    <property type="match status" value="1"/>
</dbReference>
<dbReference type="PROSITE" id="PS00606">
    <property type="entry name" value="KS3_1"/>
    <property type="match status" value="1"/>
</dbReference>
<keyword evidence="5" id="KW-0808">Transferase</keyword>
<organism evidence="14 15">
    <name type="scientific">Streptomyces achromogenes</name>
    <dbReference type="NCBI Taxonomy" id="67255"/>
    <lineage>
        <taxon>Bacteria</taxon>
        <taxon>Bacillati</taxon>
        <taxon>Actinomycetota</taxon>
        <taxon>Actinomycetes</taxon>
        <taxon>Kitasatosporales</taxon>
        <taxon>Streptomycetaceae</taxon>
        <taxon>Streptomyces</taxon>
    </lineage>
</organism>
<feature type="active site" description="Proton acceptor; for dehydratase activity" evidence="9">
    <location>
        <position position="975"/>
    </location>
</feature>
<proteinExistence type="predicted"/>
<evidence type="ECO:0000256" key="5">
    <source>
        <dbReference type="ARBA" id="ARBA00022679"/>
    </source>
</evidence>
<feature type="region of interest" description="C-terminal hotdog fold" evidence="9">
    <location>
        <begin position="1076"/>
        <end position="1216"/>
    </location>
</feature>
<dbReference type="Proteomes" id="UP001622557">
    <property type="component" value="Chromosome"/>
</dbReference>
<dbReference type="InterPro" id="IPR016035">
    <property type="entry name" value="Acyl_Trfase/lysoPLipase"/>
</dbReference>
<evidence type="ECO:0000256" key="8">
    <source>
        <dbReference type="ARBA" id="ARBA00023315"/>
    </source>
</evidence>
<reference evidence="14 15" key="1">
    <citation type="submission" date="2022-10" db="EMBL/GenBank/DDBJ databases">
        <title>The complete genomes of actinobacterial strains from the NBC collection.</title>
        <authorList>
            <person name="Joergensen T.S."/>
            <person name="Alvarez Arevalo M."/>
            <person name="Sterndorff E.B."/>
            <person name="Faurdal D."/>
            <person name="Vuksanovic O."/>
            <person name="Mourched A.-S."/>
            <person name="Charusanti P."/>
            <person name="Shaw S."/>
            <person name="Blin K."/>
            <person name="Weber T."/>
        </authorList>
    </citation>
    <scope>NUCLEOTIDE SEQUENCE [LARGE SCALE GENOMIC DNA]</scope>
    <source>
        <strain evidence="14 15">NBC_00156</strain>
    </source>
</reference>
<sequence length="2186" mass="229012">MADPDKEEKLVEYLKWVTADLQKTRRKLAELEASTTEPIAIVGMACRYPGGVASPGDLWRLVADETDAISPWPTDRGWDIEGLYDPEPGTPGTSYVREGGFLDGATRFDAEFFGISPREALAMDPQQRVLLETAWETFEQAGIDPAPLKGSPTGVFVGVVEESYLGLDAPVELQGHLMTGKLSSVASGRIAYTFGFEGPAVSVDTACSSSLVALHLAVQSLRTGECDLALAGGATVNGDPGGYVDFSRQRGLAPDGRIKSFSAAADGTAWSEGVGLLLVERLSDAERNGHRVLAVIRGSAVNQDGASNGLTAPNGPAQERVIRQALANAGLTAADVDAVEAHGTGTRLGDPIEAQALIATYGQDRPAGRPLHLGSLKSNIGHTVAAAGVGGVIKMVQAMRHGVLPRTLHIDEPTPFVDWDSGAVRLLTEATDWPRKGDGGPRRAAVSAFGVSGTNAHVILEQAPEPAIDAAGEDEGAGEGAVVPPCLPWLLSAKSPKALAAQARRLLEHIEGLGPDAAPVDLAYSLAVTRSALEHRAVLVAPADTHPREQLRALADGTPAPDTAITTPESRRGKVAFLFTGQGAQRVAMGRELYGVFPVFAEAFDAACVCLDKGLERSLKEVVFAEPGSAEAVLLEGTGYAQPALFAVETALFRLVESWGVRPDVVVGHSVGELAAAHVAGVLSLEDAARLVCVRAELMQGLPGGGAMVAVEASEEEVVPLLAGRVGIAAVNGPRSVVVSGDEGDVAGVVERLRGWGRRVKRLAVSHAFHSPLMEPVVEAFREAAESVVFREPRLAVVSTLTGAVAAGDDLVSAGYWAEQIRGTVRFADAVSVLAERNVTAFVEIGPDASLSAAARATLEEKGTGHLVVPLLRRDRKEPETLMAGLGTLHTHGIAVDWPAFFRPMHPGTVALPTYAFQYRRYWRDRHHPHTGAGASAPGATGHPLLGTSVVPASGEGMLFSGRLSRSTVPWTPRHTGLGTEVLPAAAFVELAVRAGDELGCDVLTELTVETPLPLPEHGTVHLQVAVGPDTAGSRTVTVHARTDTNVPWTLHASGTLAFAGRPAPFGLAEWPPADATALDGAAAYDRLAEAGLEYPEALRGLHTVWRHGDDILAEVHLPEAAKAGAGGFELHPALLDAAAHAARLDQAAEAPYPAEALASRWRGVRVYATGASAVRVRLRRTPEGTLSLWLTDAAGQPVASVDHVEPRPGATAVDTHAHARLLGSLFTLSWRPLTPAGPSGTFRWAALPPVRPGTGRTGPDIADLETFADLAAVRRATAAGRPPDAVAVWCAPDGTGGAGAAHATTRAVLALVQEWLADDEPAGTRLVVLTRGATAVAPGEDVDPAAAAVWGLLRSAQSEAPGRIVLLDLDDTPVTAPALSRVLSSGEPQAALRAGRVFVPRLGRAAAGTAPKASGRWDPRGTVLVTGGTGALGALFARYLAAEHGIRHLLLVSRSGPDSPGAGELRRQLTGLGAEVTIAACDAADRDALAGLLATLPADRPLTGVVHLAGVVDDGLVSTLTGDRLAAVLRPKADAAWHLHELTRDLDLSAFVLFSSAAGVIGGPGQGNYAAANAFLDGLAQHRAARGLTATSIAWGLWAQTTGMSRHLEEADFRRIARSGLLPITERTGTALLDAALAVGAPAVTATPVDLAALRKNAAQAPLVMTGLVPASTRRSARNSAAETLSLPQRLAGLDAAERHERMLALVRAEIAGVLGHPDPDGGTIGPDQPLSALGLDSLTSVELRNRLGDTVGTRLPGSLIYDHPTPRSLAGHLLDVALRGPDALDTSSRPAVDFAAEVRLADDIRPAQEVVRAVADPAEVLLTGATGFLGAFLLRDLMRDTRATVHCLLRGADENEALERLRANMEWYHLWDEVDPARLRIVVGDLARPGLGLAPAEFDRLARVADVVYHAGAQVHWLRPYAELRAANVDGTAEILRLAARHRTVPVHHVSSVGVFPGPVTEGEPVRETDPTGPPEALSTGYVQSKWVAEQIVGLARERGLPVSVYRVDVICGDQVNGACQTADFVWLSLKGLVQAEAVPAGLSAAVHPVPADYVSEAVLTLSRAPGAAGGTFHLSNGSSLHFGEFVDHLRATGYRLDELGWDDWKARVGADPDNAVNPLLEAFEALASDTGRFYPVFDTSATRAALEGTSVDCPEMTKELYAKYVGFFVDRGYFPPPPAGHGG</sequence>
<dbReference type="InterPro" id="IPR036291">
    <property type="entry name" value="NAD(P)-bd_dom_sf"/>
</dbReference>
<gene>
    <name evidence="14" type="ORF">OG350_32500</name>
</gene>
<dbReference type="InterPro" id="IPR055123">
    <property type="entry name" value="SpnB-like_Rossmann"/>
</dbReference>
<dbReference type="SMART" id="SM01294">
    <property type="entry name" value="PKS_PP_betabranch"/>
    <property type="match status" value="1"/>
</dbReference>
<evidence type="ECO:0000259" key="13">
    <source>
        <dbReference type="PROSITE" id="PS52019"/>
    </source>
</evidence>
<dbReference type="Gene3D" id="3.10.129.110">
    <property type="entry name" value="Polyketide synthase dehydratase"/>
    <property type="match status" value="1"/>
</dbReference>
<dbReference type="InterPro" id="IPR020841">
    <property type="entry name" value="PKS_Beta-ketoAc_synthase_dom"/>
</dbReference>
<dbReference type="InterPro" id="IPR014031">
    <property type="entry name" value="Ketoacyl_synth_C"/>
</dbReference>
<dbReference type="InterPro" id="IPR032821">
    <property type="entry name" value="PKS_assoc"/>
</dbReference>
<dbReference type="InterPro" id="IPR014030">
    <property type="entry name" value="Ketoacyl_synth_N"/>
</dbReference>
<keyword evidence="6" id="KW-0045">Antibiotic biosynthesis</keyword>
<dbReference type="InterPro" id="IPR013120">
    <property type="entry name" value="FAR_NAD-bd"/>
</dbReference>
<evidence type="ECO:0000259" key="12">
    <source>
        <dbReference type="PROSITE" id="PS52004"/>
    </source>
</evidence>
<dbReference type="PROSITE" id="PS52004">
    <property type="entry name" value="KS3_2"/>
    <property type="match status" value="1"/>
</dbReference>
<dbReference type="SMART" id="SM00827">
    <property type="entry name" value="PKS_AT"/>
    <property type="match status" value="1"/>
</dbReference>
<dbReference type="Pfam" id="PF16197">
    <property type="entry name" value="KAsynt_C_assoc"/>
    <property type="match status" value="1"/>
</dbReference>
<evidence type="ECO:0000256" key="10">
    <source>
        <dbReference type="SAM" id="MobiDB-lite"/>
    </source>
</evidence>
<dbReference type="InterPro" id="IPR013968">
    <property type="entry name" value="PKS_KR"/>
</dbReference>
<dbReference type="PROSITE" id="PS00012">
    <property type="entry name" value="PHOSPHOPANTETHEINE"/>
    <property type="match status" value="1"/>
</dbReference>
<dbReference type="InterPro" id="IPR014043">
    <property type="entry name" value="Acyl_transferase_dom"/>
</dbReference>
<dbReference type="PROSITE" id="PS52019">
    <property type="entry name" value="PKS_MFAS_DH"/>
    <property type="match status" value="1"/>
</dbReference>
<dbReference type="PANTHER" id="PTHR43775:SF51">
    <property type="entry name" value="INACTIVE PHENOLPHTHIOCEROL SYNTHESIS POLYKETIDE SYNTHASE TYPE I PKS1-RELATED"/>
    <property type="match status" value="1"/>
</dbReference>
<dbReference type="NCBIfam" id="TIGR01746">
    <property type="entry name" value="Thioester-redct"/>
    <property type="match status" value="1"/>
</dbReference>
<dbReference type="SUPFAM" id="SSF53901">
    <property type="entry name" value="Thiolase-like"/>
    <property type="match status" value="1"/>
</dbReference>
<dbReference type="InterPro" id="IPR016036">
    <property type="entry name" value="Malonyl_transacylase_ACP-bd"/>
</dbReference>
<evidence type="ECO:0000256" key="9">
    <source>
        <dbReference type="PROSITE-ProRule" id="PRU01363"/>
    </source>
</evidence>
<dbReference type="Gene3D" id="1.10.1200.10">
    <property type="entry name" value="ACP-like"/>
    <property type="match status" value="1"/>
</dbReference>
<dbReference type="InterPro" id="IPR010080">
    <property type="entry name" value="Thioester_reductase-like_dom"/>
</dbReference>
<feature type="domain" description="Carrier" evidence="11">
    <location>
        <begin position="1699"/>
        <end position="1779"/>
    </location>
</feature>
<keyword evidence="15" id="KW-1185">Reference proteome</keyword>
<dbReference type="InterPro" id="IPR049900">
    <property type="entry name" value="PKS_mFAS_DH"/>
</dbReference>
<dbReference type="SUPFAM" id="SSF47336">
    <property type="entry name" value="ACP-like"/>
    <property type="match status" value="1"/>
</dbReference>
<dbReference type="Gene3D" id="3.40.366.10">
    <property type="entry name" value="Malonyl-Coenzyme A Acyl Carrier Protein, domain 2"/>
    <property type="match status" value="1"/>
</dbReference>
<dbReference type="SUPFAM" id="SSF55048">
    <property type="entry name" value="Probable ACP-binding domain of malonyl-CoA ACP transacylase"/>
    <property type="match status" value="1"/>
</dbReference>
<keyword evidence="3" id="KW-0596">Phosphopantetheine</keyword>
<dbReference type="InterPro" id="IPR009081">
    <property type="entry name" value="PP-bd_ACP"/>
</dbReference>
<dbReference type="InterPro" id="IPR020806">
    <property type="entry name" value="PKS_PP-bd"/>
</dbReference>
<dbReference type="SMART" id="SM00825">
    <property type="entry name" value="PKS_KS"/>
    <property type="match status" value="1"/>
</dbReference>
<protein>
    <submittedName>
        <fullName evidence="14">Thioester reductase domain-containing protein</fullName>
    </submittedName>
</protein>
<dbReference type="InterPro" id="IPR006162">
    <property type="entry name" value="Ppantetheine_attach_site"/>
</dbReference>
<feature type="region of interest" description="Disordered" evidence="10">
    <location>
        <begin position="1960"/>
        <end position="1979"/>
    </location>
</feature>
<feature type="domain" description="PKS/mFAS DH" evidence="13">
    <location>
        <begin position="943"/>
        <end position="1216"/>
    </location>
</feature>
<dbReference type="CDD" id="cd00833">
    <property type="entry name" value="PKS"/>
    <property type="match status" value="1"/>
</dbReference>
<dbReference type="InterPro" id="IPR016039">
    <property type="entry name" value="Thiolase-like"/>
</dbReference>
<dbReference type="CDD" id="cd08956">
    <property type="entry name" value="KR_3_FAS_SDR_x"/>
    <property type="match status" value="1"/>
</dbReference>
<keyword evidence="7" id="KW-0511">Multifunctional enzyme</keyword>
<dbReference type="Gene3D" id="3.40.47.10">
    <property type="match status" value="1"/>
</dbReference>
<evidence type="ECO:0000259" key="11">
    <source>
        <dbReference type="PROSITE" id="PS50075"/>
    </source>
</evidence>
<dbReference type="InterPro" id="IPR015083">
    <property type="entry name" value="NorB/c/GfsB-D-like_docking"/>
</dbReference>
<dbReference type="Pfam" id="PF08659">
    <property type="entry name" value="KR"/>
    <property type="match status" value="1"/>
</dbReference>
<dbReference type="InterPro" id="IPR018201">
    <property type="entry name" value="Ketoacyl_synth_AS"/>
</dbReference>